<dbReference type="InterPro" id="IPR036388">
    <property type="entry name" value="WH-like_DNA-bd_sf"/>
</dbReference>
<evidence type="ECO:0000256" key="1">
    <source>
        <dbReference type="ARBA" id="ARBA00009437"/>
    </source>
</evidence>
<dbReference type="Pfam" id="PF03466">
    <property type="entry name" value="LysR_substrate"/>
    <property type="match status" value="1"/>
</dbReference>
<dbReference type="PRINTS" id="PR00039">
    <property type="entry name" value="HTHLYSR"/>
</dbReference>
<dbReference type="GO" id="GO:0006351">
    <property type="term" value="P:DNA-templated transcription"/>
    <property type="evidence" value="ECO:0007669"/>
    <property type="project" value="TreeGrafter"/>
</dbReference>
<dbReference type="PROSITE" id="PS50931">
    <property type="entry name" value="HTH_LYSR"/>
    <property type="match status" value="1"/>
</dbReference>
<dbReference type="RefSeq" id="WP_265688785.1">
    <property type="nucleotide sequence ID" value="NZ_JAKRRX010000132.1"/>
</dbReference>
<evidence type="ECO:0000313" key="6">
    <source>
        <dbReference type="EMBL" id="MCW8335666.1"/>
    </source>
</evidence>
<dbReference type="InterPro" id="IPR005119">
    <property type="entry name" value="LysR_subst-bd"/>
</dbReference>
<reference evidence="6" key="1">
    <citation type="submission" date="2022-02" db="EMBL/GenBank/DDBJ databases">
        <title>Vibrio sp. nov., a new bacterium isolated from Bohai sea, China.</title>
        <authorList>
            <person name="Yuan Y."/>
        </authorList>
    </citation>
    <scope>NUCLEOTIDE SEQUENCE</scope>
    <source>
        <strain evidence="6">DBSS07</strain>
    </source>
</reference>
<dbReference type="GO" id="GO:0043565">
    <property type="term" value="F:sequence-specific DNA binding"/>
    <property type="evidence" value="ECO:0007669"/>
    <property type="project" value="TreeGrafter"/>
</dbReference>
<evidence type="ECO:0000259" key="5">
    <source>
        <dbReference type="PROSITE" id="PS50931"/>
    </source>
</evidence>
<dbReference type="Gene3D" id="1.10.10.10">
    <property type="entry name" value="Winged helix-like DNA-binding domain superfamily/Winged helix DNA-binding domain"/>
    <property type="match status" value="1"/>
</dbReference>
<evidence type="ECO:0000256" key="4">
    <source>
        <dbReference type="ARBA" id="ARBA00023163"/>
    </source>
</evidence>
<accession>A0A9X3HTI1</accession>
<dbReference type="FunFam" id="1.10.10.10:FF:000001">
    <property type="entry name" value="LysR family transcriptional regulator"/>
    <property type="match status" value="1"/>
</dbReference>
<dbReference type="PANTHER" id="PTHR30537:SF5">
    <property type="entry name" value="HTH-TYPE TRANSCRIPTIONAL ACTIVATOR TTDR-RELATED"/>
    <property type="match status" value="1"/>
</dbReference>
<evidence type="ECO:0000313" key="7">
    <source>
        <dbReference type="Proteomes" id="UP001155586"/>
    </source>
</evidence>
<dbReference type="Gene3D" id="3.40.190.10">
    <property type="entry name" value="Periplasmic binding protein-like II"/>
    <property type="match status" value="1"/>
</dbReference>
<evidence type="ECO:0000256" key="3">
    <source>
        <dbReference type="ARBA" id="ARBA00023125"/>
    </source>
</evidence>
<dbReference type="InterPro" id="IPR000847">
    <property type="entry name" value="LysR_HTH_N"/>
</dbReference>
<dbReference type="AlphaFoldDB" id="A0A9X3HTI1"/>
<feature type="non-terminal residue" evidence="6">
    <location>
        <position position="211"/>
    </location>
</feature>
<comment type="caution">
    <text evidence="6">The sequence shown here is derived from an EMBL/GenBank/DDBJ whole genome shotgun (WGS) entry which is preliminary data.</text>
</comment>
<dbReference type="SUPFAM" id="SSF53850">
    <property type="entry name" value="Periplasmic binding protein-like II"/>
    <property type="match status" value="1"/>
</dbReference>
<dbReference type="SUPFAM" id="SSF46785">
    <property type="entry name" value="Winged helix' DNA-binding domain"/>
    <property type="match status" value="1"/>
</dbReference>
<dbReference type="Pfam" id="PF00126">
    <property type="entry name" value="HTH_1"/>
    <property type="match status" value="1"/>
</dbReference>
<sequence length="211" mass="23396">MIKGSEYPSHKALRTFISVANSLSFSQAAQELCVTQSAVSKQIASLELQLGQALFERHANGITLTVAGKHYLPKVTEALEAIQYATASVLQSGQAQGLLRVNVTPSFANLWLIPNIRRFHQTHSKLQVSVTTGDGQVKESLSNADIMVRCLPLSKHYDNAHLLCEEELVLTAEANTKNIESIDELAKLSFIPQITRPQLWEQLRYELGLEQ</sequence>
<proteinExistence type="inferred from homology"/>
<dbReference type="InterPro" id="IPR058163">
    <property type="entry name" value="LysR-type_TF_proteobact-type"/>
</dbReference>
<gene>
    <name evidence="6" type="ORF">MD483_17795</name>
</gene>
<organism evidence="6 7">
    <name type="scientific">Vibrio paucivorans</name>
    <dbReference type="NCBI Taxonomy" id="2829489"/>
    <lineage>
        <taxon>Bacteria</taxon>
        <taxon>Pseudomonadati</taxon>
        <taxon>Pseudomonadota</taxon>
        <taxon>Gammaproteobacteria</taxon>
        <taxon>Vibrionales</taxon>
        <taxon>Vibrionaceae</taxon>
        <taxon>Vibrio</taxon>
    </lineage>
</organism>
<feature type="domain" description="HTH lysR-type" evidence="5">
    <location>
        <begin position="11"/>
        <end position="65"/>
    </location>
</feature>
<evidence type="ECO:0000256" key="2">
    <source>
        <dbReference type="ARBA" id="ARBA00023015"/>
    </source>
</evidence>
<dbReference type="GO" id="GO:0003700">
    <property type="term" value="F:DNA-binding transcription factor activity"/>
    <property type="evidence" value="ECO:0007669"/>
    <property type="project" value="InterPro"/>
</dbReference>
<keyword evidence="2" id="KW-0805">Transcription regulation</keyword>
<dbReference type="Proteomes" id="UP001155586">
    <property type="component" value="Unassembled WGS sequence"/>
</dbReference>
<keyword evidence="4" id="KW-0804">Transcription</keyword>
<keyword evidence="3" id="KW-0238">DNA-binding</keyword>
<keyword evidence="7" id="KW-1185">Reference proteome</keyword>
<name>A0A9X3HTI1_9VIBR</name>
<dbReference type="EMBL" id="JAKRRX010000132">
    <property type="protein sequence ID" value="MCW8335666.1"/>
    <property type="molecule type" value="Genomic_DNA"/>
</dbReference>
<dbReference type="InterPro" id="IPR036390">
    <property type="entry name" value="WH_DNA-bd_sf"/>
</dbReference>
<comment type="similarity">
    <text evidence="1">Belongs to the LysR transcriptional regulatory family.</text>
</comment>
<protein>
    <submittedName>
        <fullName evidence="6">LysR family transcriptional regulator</fullName>
    </submittedName>
</protein>
<dbReference type="PANTHER" id="PTHR30537">
    <property type="entry name" value="HTH-TYPE TRANSCRIPTIONAL REGULATOR"/>
    <property type="match status" value="1"/>
</dbReference>